<dbReference type="PROSITE" id="PS00105">
    <property type="entry name" value="AA_TRANSFER_CLASS_1"/>
    <property type="match status" value="1"/>
</dbReference>
<feature type="domain" description="Aminotransferase class I/classII large" evidence="9">
    <location>
        <begin position="8"/>
        <end position="285"/>
    </location>
</feature>
<dbReference type="EC" id="2.6.1.1" evidence="8"/>
<dbReference type="InterPro" id="IPR004839">
    <property type="entry name" value="Aminotransferase_I/II_large"/>
</dbReference>
<keyword evidence="6" id="KW-0663">Pyridoxal phosphate</keyword>
<reference evidence="10" key="1">
    <citation type="submission" date="2021-01" db="EMBL/GenBank/DDBJ databases">
        <authorList>
            <person name="Corre E."/>
            <person name="Pelletier E."/>
            <person name="Niang G."/>
            <person name="Scheremetjew M."/>
            <person name="Finn R."/>
            <person name="Kale V."/>
            <person name="Holt S."/>
            <person name="Cochrane G."/>
            <person name="Meng A."/>
            <person name="Brown T."/>
            <person name="Cohen L."/>
        </authorList>
    </citation>
    <scope>NUCLEOTIDE SEQUENCE</scope>
    <source>
        <strain evidence="10">RCC1130</strain>
    </source>
</reference>
<organism evidence="10">
    <name type="scientific">Calcidiscus leptoporus</name>
    <dbReference type="NCBI Taxonomy" id="127549"/>
    <lineage>
        <taxon>Eukaryota</taxon>
        <taxon>Haptista</taxon>
        <taxon>Haptophyta</taxon>
        <taxon>Prymnesiophyceae</taxon>
        <taxon>Coccolithales</taxon>
        <taxon>Calcidiscaceae</taxon>
        <taxon>Calcidiscus</taxon>
    </lineage>
</organism>
<evidence type="ECO:0000256" key="6">
    <source>
        <dbReference type="ARBA" id="ARBA00022898"/>
    </source>
</evidence>
<dbReference type="PRINTS" id="PR00799">
    <property type="entry name" value="TRANSAMINASE"/>
</dbReference>
<dbReference type="CDD" id="cd00609">
    <property type="entry name" value="AAT_like"/>
    <property type="match status" value="1"/>
</dbReference>
<comment type="miscellaneous">
    <text evidence="8">In eukaryotes there are cytoplasmic, mitochondrial and chloroplastic isozymes.</text>
</comment>
<evidence type="ECO:0000256" key="4">
    <source>
        <dbReference type="ARBA" id="ARBA00022576"/>
    </source>
</evidence>
<dbReference type="GO" id="GO:0005739">
    <property type="term" value="C:mitochondrion"/>
    <property type="evidence" value="ECO:0007669"/>
    <property type="project" value="TreeGrafter"/>
</dbReference>
<evidence type="ECO:0000256" key="2">
    <source>
        <dbReference type="ARBA" id="ARBA00007441"/>
    </source>
</evidence>
<dbReference type="SUPFAM" id="SSF53383">
    <property type="entry name" value="PLP-dependent transferases"/>
    <property type="match status" value="1"/>
</dbReference>
<dbReference type="InterPro" id="IPR015422">
    <property type="entry name" value="PyrdxlP-dep_Trfase_small"/>
</dbReference>
<dbReference type="Gene3D" id="3.40.640.10">
    <property type="entry name" value="Type I PLP-dependent aspartate aminotransferase-like (Major domain)"/>
    <property type="match status" value="1"/>
</dbReference>
<sequence>MRQIGGAKEIYVPDPSWGNHQHIFRSAGLQVKTYSYLSWATGTTLDFGAMRCALSSDVPRGGAVLLHACAHNPTGVDPTAEQWAELAALFRERGLVALFDSAYQGYASGDLDADAAAVRAFEAEGVLPIVCQSYAKSMGLYGERIGAVNFVCSSAEEADAVMSQVKQRIIRPHYSSPPLHGARLACTVLSDAKLFSQWCTELLVMATRVQCMRATLADELRRVRAPAPDGGDWGHITSQIGMFAFTGLSAAHVDALRAHHHIYLTRDGRMSMAAMKPGDVEYIAASMRDVLCSL</sequence>
<dbReference type="InterPro" id="IPR000796">
    <property type="entry name" value="Asp_trans"/>
</dbReference>
<dbReference type="GO" id="GO:0004069">
    <property type="term" value="F:L-aspartate:2-oxoglutarate aminotransferase activity"/>
    <property type="evidence" value="ECO:0007669"/>
    <property type="project" value="UniProtKB-EC"/>
</dbReference>
<dbReference type="Gene3D" id="3.90.1150.10">
    <property type="entry name" value="Aspartate Aminotransferase, domain 1"/>
    <property type="match status" value="1"/>
</dbReference>
<evidence type="ECO:0000256" key="8">
    <source>
        <dbReference type="RuleBase" id="RU000480"/>
    </source>
</evidence>
<dbReference type="AlphaFoldDB" id="A0A7S0J568"/>
<accession>A0A7S0J568</accession>
<evidence type="ECO:0000313" key="10">
    <source>
        <dbReference type="EMBL" id="CAD8541585.1"/>
    </source>
</evidence>
<proteinExistence type="inferred from homology"/>
<dbReference type="InterPro" id="IPR015421">
    <property type="entry name" value="PyrdxlP-dep_Trfase_major"/>
</dbReference>
<keyword evidence="4 8" id="KW-0032">Aminotransferase</keyword>
<keyword evidence="5 8" id="KW-0808">Transferase</keyword>
<evidence type="ECO:0000256" key="3">
    <source>
        <dbReference type="ARBA" id="ARBA00011738"/>
    </source>
</evidence>
<evidence type="ECO:0000256" key="7">
    <source>
        <dbReference type="ARBA" id="ARBA00049185"/>
    </source>
</evidence>
<dbReference type="GO" id="GO:0006520">
    <property type="term" value="P:amino acid metabolic process"/>
    <property type="evidence" value="ECO:0007669"/>
    <property type="project" value="InterPro"/>
</dbReference>
<dbReference type="PANTHER" id="PTHR11879">
    <property type="entry name" value="ASPARTATE AMINOTRANSFERASE"/>
    <property type="match status" value="1"/>
</dbReference>
<dbReference type="GO" id="GO:0030170">
    <property type="term" value="F:pyridoxal phosphate binding"/>
    <property type="evidence" value="ECO:0007669"/>
    <property type="project" value="InterPro"/>
</dbReference>
<evidence type="ECO:0000256" key="5">
    <source>
        <dbReference type="ARBA" id="ARBA00022679"/>
    </source>
</evidence>
<dbReference type="EMBL" id="HBER01033553">
    <property type="protein sequence ID" value="CAD8541585.1"/>
    <property type="molecule type" value="Transcribed_RNA"/>
</dbReference>
<comment type="catalytic activity">
    <reaction evidence="7 8">
        <text>L-aspartate + 2-oxoglutarate = oxaloacetate + L-glutamate</text>
        <dbReference type="Rhea" id="RHEA:21824"/>
        <dbReference type="ChEBI" id="CHEBI:16452"/>
        <dbReference type="ChEBI" id="CHEBI:16810"/>
        <dbReference type="ChEBI" id="CHEBI:29985"/>
        <dbReference type="ChEBI" id="CHEBI:29991"/>
        <dbReference type="EC" id="2.6.1.1"/>
    </reaction>
</comment>
<comment type="similarity">
    <text evidence="2">Belongs to the class-I pyridoxal-phosphate-dependent aminotransferase family.</text>
</comment>
<evidence type="ECO:0000259" key="9">
    <source>
        <dbReference type="Pfam" id="PF00155"/>
    </source>
</evidence>
<dbReference type="Pfam" id="PF00155">
    <property type="entry name" value="Aminotran_1_2"/>
    <property type="match status" value="1"/>
</dbReference>
<dbReference type="PANTHER" id="PTHR11879:SF22">
    <property type="entry name" value="ASPARTATE AMINOTRANSFERASE, MITOCHONDRIAL"/>
    <property type="match status" value="1"/>
</dbReference>
<dbReference type="InterPro" id="IPR004838">
    <property type="entry name" value="NHTrfase_class1_PyrdxlP-BS"/>
</dbReference>
<gene>
    <name evidence="10" type="ORF">CLEP1334_LOCUS16871</name>
</gene>
<dbReference type="InterPro" id="IPR015424">
    <property type="entry name" value="PyrdxlP-dep_Trfase"/>
</dbReference>
<protein>
    <recommendedName>
        <fullName evidence="8">Aspartate aminotransferase</fullName>
        <ecNumber evidence="8">2.6.1.1</ecNumber>
    </recommendedName>
</protein>
<comment type="subunit">
    <text evidence="3 8">Homodimer.</text>
</comment>
<name>A0A7S0J568_9EUKA</name>
<comment type="cofactor">
    <cofactor evidence="1">
        <name>pyridoxal 5'-phosphate</name>
        <dbReference type="ChEBI" id="CHEBI:597326"/>
    </cofactor>
</comment>
<evidence type="ECO:0000256" key="1">
    <source>
        <dbReference type="ARBA" id="ARBA00001933"/>
    </source>
</evidence>